<dbReference type="Gene3D" id="1.20.1070.10">
    <property type="entry name" value="Rhodopsin 7-helix transmembrane proteins"/>
    <property type="match status" value="1"/>
</dbReference>
<accession>A0A183IA32</accession>
<comment type="subcellular location">
    <subcellularLocation>
        <location evidence="1">Membrane</location>
    </subcellularLocation>
</comment>
<keyword evidence="4 6" id="KW-0472">Membrane</keyword>
<dbReference type="PROSITE" id="PS50262">
    <property type="entry name" value="G_PROTEIN_RECEP_F1_2"/>
    <property type="match status" value="1"/>
</dbReference>
<dbReference type="InterPro" id="IPR052954">
    <property type="entry name" value="GPCR-Ligand_Int"/>
</dbReference>
<organism evidence="10">
    <name type="scientific">Soboliphyme baturini</name>
    <dbReference type="NCBI Taxonomy" id="241478"/>
    <lineage>
        <taxon>Eukaryota</taxon>
        <taxon>Metazoa</taxon>
        <taxon>Ecdysozoa</taxon>
        <taxon>Nematoda</taxon>
        <taxon>Enoplea</taxon>
        <taxon>Dorylaimia</taxon>
        <taxon>Dioctophymatida</taxon>
        <taxon>Dioctophymatoidea</taxon>
        <taxon>Soboliphymatidae</taxon>
        <taxon>Soboliphyme</taxon>
    </lineage>
</organism>
<dbReference type="OrthoDB" id="10011262at2759"/>
<evidence type="ECO:0000313" key="10">
    <source>
        <dbReference type="WBParaSite" id="SBAD_0000049801-mRNA-1"/>
    </source>
</evidence>
<dbReference type="InterPro" id="IPR000276">
    <property type="entry name" value="GPCR_Rhodpsn"/>
</dbReference>
<dbReference type="PROSITE" id="PS00237">
    <property type="entry name" value="G_PROTEIN_RECEP_F1_1"/>
    <property type="match status" value="1"/>
</dbReference>
<sequence>MENASDAIRSLAVKVYDILAVNSSTVYPVVAYDHDNPSFVVSSLVCSILMIIVGTIGLFSNSFIIYVFSRTYPASSMNILIIGLAVADTVLVVSATPVYSLLALYADQPPQHVVIILNYLIVSLYPLSMMSQCASVWMLVVITAERFIAVCYPLAARRICTGRRAVMALLFVAVLSV</sequence>
<dbReference type="Proteomes" id="UP000270296">
    <property type="component" value="Unassembled WGS sequence"/>
</dbReference>
<evidence type="ECO:0000313" key="9">
    <source>
        <dbReference type="Proteomes" id="UP000270296"/>
    </source>
</evidence>
<feature type="transmembrane region" description="Helical" evidence="6">
    <location>
        <begin position="80"/>
        <end position="106"/>
    </location>
</feature>
<dbReference type="Pfam" id="PF00001">
    <property type="entry name" value="7tm_1"/>
    <property type="match status" value="1"/>
</dbReference>
<keyword evidence="9" id="KW-1185">Reference proteome</keyword>
<evidence type="ECO:0000256" key="4">
    <source>
        <dbReference type="ARBA" id="ARBA00023136"/>
    </source>
</evidence>
<keyword evidence="2 5" id="KW-0812">Transmembrane</keyword>
<dbReference type="WBParaSite" id="SBAD_0000049801-mRNA-1">
    <property type="protein sequence ID" value="SBAD_0000049801-mRNA-1"/>
    <property type="gene ID" value="SBAD_0000049801"/>
</dbReference>
<dbReference type="InterPro" id="IPR017452">
    <property type="entry name" value="GPCR_Rhodpsn_7TM"/>
</dbReference>
<dbReference type="AlphaFoldDB" id="A0A183IA32"/>
<feature type="transmembrane region" description="Helical" evidence="6">
    <location>
        <begin position="136"/>
        <end position="155"/>
    </location>
</feature>
<proteinExistence type="inferred from homology"/>
<name>A0A183IA32_9BILA</name>
<keyword evidence="5" id="KW-0675">Receptor</keyword>
<evidence type="ECO:0000256" key="6">
    <source>
        <dbReference type="SAM" id="Phobius"/>
    </source>
</evidence>
<feature type="transmembrane region" description="Helical" evidence="6">
    <location>
        <begin position="39"/>
        <end position="68"/>
    </location>
</feature>
<dbReference type="PANTHER" id="PTHR46641:SF2">
    <property type="entry name" value="FMRFAMIDE RECEPTOR"/>
    <property type="match status" value="1"/>
</dbReference>
<feature type="domain" description="G-protein coupled receptors family 1 profile" evidence="7">
    <location>
        <begin position="60"/>
        <end position="177"/>
    </location>
</feature>
<dbReference type="PRINTS" id="PR00237">
    <property type="entry name" value="GPCRRHODOPSN"/>
</dbReference>
<dbReference type="GO" id="GO:0004930">
    <property type="term" value="F:G protein-coupled receptor activity"/>
    <property type="evidence" value="ECO:0007669"/>
    <property type="project" value="UniProtKB-KW"/>
</dbReference>
<dbReference type="PANTHER" id="PTHR46641">
    <property type="entry name" value="FMRFAMIDE RECEPTOR-RELATED"/>
    <property type="match status" value="1"/>
</dbReference>
<evidence type="ECO:0000256" key="1">
    <source>
        <dbReference type="ARBA" id="ARBA00004370"/>
    </source>
</evidence>
<evidence type="ECO:0000256" key="2">
    <source>
        <dbReference type="ARBA" id="ARBA00022692"/>
    </source>
</evidence>
<protein>
    <submittedName>
        <fullName evidence="10">G_PROTEIN_RECEP_F1_2 domain-containing protein</fullName>
    </submittedName>
</protein>
<evidence type="ECO:0000313" key="8">
    <source>
        <dbReference type="EMBL" id="VDO84025.1"/>
    </source>
</evidence>
<evidence type="ECO:0000256" key="5">
    <source>
        <dbReference type="RuleBase" id="RU000688"/>
    </source>
</evidence>
<keyword evidence="5" id="KW-0807">Transducer</keyword>
<gene>
    <name evidence="8" type="ORF">SBAD_LOCUS476</name>
</gene>
<dbReference type="GO" id="GO:0016020">
    <property type="term" value="C:membrane"/>
    <property type="evidence" value="ECO:0007669"/>
    <property type="project" value="UniProtKB-SubCell"/>
</dbReference>
<reference evidence="8 9" key="2">
    <citation type="submission" date="2018-11" db="EMBL/GenBank/DDBJ databases">
        <authorList>
            <consortium name="Pathogen Informatics"/>
        </authorList>
    </citation>
    <scope>NUCLEOTIDE SEQUENCE [LARGE SCALE GENOMIC DNA]</scope>
</reference>
<comment type="similarity">
    <text evidence="5">Belongs to the G-protein coupled receptor 1 family.</text>
</comment>
<keyword evidence="5" id="KW-0297">G-protein coupled receptor</keyword>
<reference evidence="10" key="1">
    <citation type="submission" date="2016-06" db="UniProtKB">
        <authorList>
            <consortium name="WormBaseParasite"/>
        </authorList>
    </citation>
    <scope>IDENTIFICATION</scope>
</reference>
<dbReference type="EMBL" id="UZAM01001292">
    <property type="protein sequence ID" value="VDO84025.1"/>
    <property type="molecule type" value="Genomic_DNA"/>
</dbReference>
<evidence type="ECO:0000256" key="3">
    <source>
        <dbReference type="ARBA" id="ARBA00022989"/>
    </source>
</evidence>
<dbReference type="SUPFAM" id="SSF81321">
    <property type="entry name" value="Family A G protein-coupled receptor-like"/>
    <property type="match status" value="1"/>
</dbReference>
<evidence type="ECO:0000259" key="7">
    <source>
        <dbReference type="PROSITE" id="PS50262"/>
    </source>
</evidence>
<keyword evidence="3 6" id="KW-1133">Transmembrane helix</keyword>